<dbReference type="EMBL" id="ML978978">
    <property type="protein sequence ID" value="KAF1926219.1"/>
    <property type="molecule type" value="Genomic_DNA"/>
</dbReference>
<dbReference type="Proteomes" id="UP000800082">
    <property type="component" value="Unassembled WGS sequence"/>
</dbReference>
<accession>A0A6A5RFI5</accession>
<name>A0A6A5RFI5_9PLEO</name>
<protein>
    <submittedName>
        <fullName evidence="1">Uncharacterized protein</fullName>
    </submittedName>
</protein>
<keyword evidence="2" id="KW-1185">Reference proteome</keyword>
<evidence type="ECO:0000313" key="2">
    <source>
        <dbReference type="Proteomes" id="UP000800082"/>
    </source>
</evidence>
<gene>
    <name evidence="1" type="ORF">M421DRAFT_219488</name>
</gene>
<dbReference type="AlphaFoldDB" id="A0A6A5RFI5"/>
<evidence type="ECO:0000313" key="1">
    <source>
        <dbReference type="EMBL" id="KAF1926219.1"/>
    </source>
</evidence>
<organism evidence="1 2">
    <name type="scientific">Didymella exigua CBS 183.55</name>
    <dbReference type="NCBI Taxonomy" id="1150837"/>
    <lineage>
        <taxon>Eukaryota</taxon>
        <taxon>Fungi</taxon>
        <taxon>Dikarya</taxon>
        <taxon>Ascomycota</taxon>
        <taxon>Pezizomycotina</taxon>
        <taxon>Dothideomycetes</taxon>
        <taxon>Pleosporomycetidae</taxon>
        <taxon>Pleosporales</taxon>
        <taxon>Pleosporineae</taxon>
        <taxon>Didymellaceae</taxon>
        <taxon>Didymella</taxon>
    </lineage>
</organism>
<proteinExistence type="predicted"/>
<reference evidence="1" key="1">
    <citation type="journal article" date="2020" name="Stud. Mycol.">
        <title>101 Dothideomycetes genomes: a test case for predicting lifestyles and emergence of pathogens.</title>
        <authorList>
            <person name="Haridas S."/>
            <person name="Albert R."/>
            <person name="Binder M."/>
            <person name="Bloem J."/>
            <person name="Labutti K."/>
            <person name="Salamov A."/>
            <person name="Andreopoulos B."/>
            <person name="Baker S."/>
            <person name="Barry K."/>
            <person name="Bills G."/>
            <person name="Bluhm B."/>
            <person name="Cannon C."/>
            <person name="Castanera R."/>
            <person name="Culley D."/>
            <person name="Daum C."/>
            <person name="Ezra D."/>
            <person name="Gonzalez J."/>
            <person name="Henrissat B."/>
            <person name="Kuo A."/>
            <person name="Liang C."/>
            <person name="Lipzen A."/>
            <person name="Lutzoni F."/>
            <person name="Magnuson J."/>
            <person name="Mondo S."/>
            <person name="Nolan M."/>
            <person name="Ohm R."/>
            <person name="Pangilinan J."/>
            <person name="Park H.-J."/>
            <person name="Ramirez L."/>
            <person name="Alfaro M."/>
            <person name="Sun H."/>
            <person name="Tritt A."/>
            <person name="Yoshinaga Y."/>
            <person name="Zwiers L.-H."/>
            <person name="Turgeon B."/>
            <person name="Goodwin S."/>
            <person name="Spatafora J."/>
            <person name="Crous P."/>
            <person name="Grigoriev I."/>
        </authorList>
    </citation>
    <scope>NUCLEOTIDE SEQUENCE</scope>
    <source>
        <strain evidence="1">CBS 183.55</strain>
    </source>
</reference>
<dbReference type="GeneID" id="54345948"/>
<dbReference type="RefSeq" id="XP_033446471.1">
    <property type="nucleotide sequence ID" value="XM_033588301.1"/>
</dbReference>
<sequence length="66" mass="7467">MTKGRLRSLHCAIRARYLLYDPQRLPIVSITIETDTRPCCLDGVLWDAQCHDASCQLHESSGPPRT</sequence>